<dbReference type="eggNOG" id="COG5423">
    <property type="taxonomic scope" value="Bacteria"/>
</dbReference>
<dbReference type="InterPro" id="IPR001077">
    <property type="entry name" value="COMT_C"/>
</dbReference>
<dbReference type="GO" id="GO:0046983">
    <property type="term" value="F:protein dimerization activity"/>
    <property type="evidence" value="ECO:0007669"/>
    <property type="project" value="InterPro"/>
</dbReference>
<keyword evidence="2" id="KW-0808">Transferase</keyword>
<evidence type="ECO:0000256" key="1">
    <source>
        <dbReference type="ARBA" id="ARBA00022603"/>
    </source>
</evidence>
<dbReference type="Pfam" id="PF00891">
    <property type="entry name" value="Methyltransf_2"/>
    <property type="match status" value="1"/>
</dbReference>
<keyword evidence="3" id="KW-0949">S-adenosyl-L-methionine</keyword>
<dbReference type="InterPro" id="IPR036388">
    <property type="entry name" value="WH-like_DNA-bd_sf"/>
</dbReference>
<dbReference type="CDD" id="cd02440">
    <property type="entry name" value="AdoMet_MTases"/>
    <property type="match status" value="1"/>
</dbReference>
<dbReference type="InterPro" id="IPR029063">
    <property type="entry name" value="SAM-dependent_MTases_sf"/>
</dbReference>
<protein>
    <recommendedName>
        <fullName evidence="8">O-methyltransferase family 2</fullName>
    </recommendedName>
</protein>
<organism evidence="6 7">
    <name type="scientific">Desulfococcus multivorans DSM 2059</name>
    <dbReference type="NCBI Taxonomy" id="1121405"/>
    <lineage>
        <taxon>Bacteria</taxon>
        <taxon>Pseudomonadati</taxon>
        <taxon>Thermodesulfobacteriota</taxon>
        <taxon>Desulfobacteria</taxon>
        <taxon>Desulfobacterales</taxon>
        <taxon>Desulfococcaceae</taxon>
        <taxon>Desulfococcus</taxon>
    </lineage>
</organism>
<dbReference type="InterPro" id="IPR019271">
    <property type="entry name" value="DUF2284_metal-binding"/>
</dbReference>
<evidence type="ECO:0000313" key="6">
    <source>
        <dbReference type="EMBL" id="EPR42870.1"/>
    </source>
</evidence>
<dbReference type="PROSITE" id="PS51683">
    <property type="entry name" value="SAM_OMT_II"/>
    <property type="match status" value="1"/>
</dbReference>
<keyword evidence="7" id="KW-1185">Reference proteome</keyword>
<dbReference type="STRING" id="897.B2D07_13370"/>
<reference evidence="6 7" key="1">
    <citation type="journal article" date="2013" name="Genome Announc.">
        <title>Draft genome sequences for three mercury-methylating, sulfate-reducing bacteria.</title>
        <authorList>
            <person name="Brown S.D."/>
            <person name="Hurt R.A.Jr."/>
            <person name="Gilmour C.C."/>
            <person name="Elias D.A."/>
        </authorList>
    </citation>
    <scope>NUCLEOTIDE SEQUENCE [LARGE SCALE GENOMIC DNA]</scope>
    <source>
        <strain evidence="6 7">DSM 2059</strain>
    </source>
</reference>
<evidence type="ECO:0000259" key="4">
    <source>
        <dbReference type="Pfam" id="PF00891"/>
    </source>
</evidence>
<dbReference type="GO" id="GO:0008171">
    <property type="term" value="F:O-methyltransferase activity"/>
    <property type="evidence" value="ECO:0007669"/>
    <property type="project" value="InterPro"/>
</dbReference>
<evidence type="ECO:0000313" key="7">
    <source>
        <dbReference type="Proteomes" id="UP000014977"/>
    </source>
</evidence>
<feature type="domain" description="O-methyltransferase dimerisation" evidence="5">
    <location>
        <begin position="25"/>
        <end position="100"/>
    </location>
</feature>
<dbReference type="OrthoDB" id="5420534at2"/>
<keyword evidence="1" id="KW-0489">Methyltransferase</keyword>
<dbReference type="GO" id="GO:0032259">
    <property type="term" value="P:methylation"/>
    <property type="evidence" value="ECO:0007669"/>
    <property type="project" value="UniProtKB-KW"/>
</dbReference>
<dbReference type="Proteomes" id="UP000014977">
    <property type="component" value="Unassembled WGS sequence"/>
</dbReference>
<proteinExistence type="predicted"/>
<dbReference type="eggNOG" id="COG4122">
    <property type="taxonomic scope" value="Bacteria"/>
</dbReference>
<dbReference type="PANTHER" id="PTHR43712:SF2">
    <property type="entry name" value="O-METHYLTRANSFERASE CICE"/>
    <property type="match status" value="1"/>
</dbReference>
<dbReference type="PANTHER" id="PTHR43712">
    <property type="entry name" value="PUTATIVE (AFU_ORTHOLOGUE AFUA_4G14580)-RELATED"/>
    <property type="match status" value="1"/>
</dbReference>
<evidence type="ECO:0000256" key="2">
    <source>
        <dbReference type="ARBA" id="ARBA00022679"/>
    </source>
</evidence>
<evidence type="ECO:0000256" key="3">
    <source>
        <dbReference type="ARBA" id="ARBA00022691"/>
    </source>
</evidence>
<comment type="caution">
    <text evidence="6">The sequence shown here is derived from an EMBL/GenBank/DDBJ whole genome shotgun (WGS) entry which is preliminary data.</text>
</comment>
<sequence length="521" mass="58053">MNPIIPALPFQTSDPAHKQFQYLEDLATAYWYSEVLFAALDLDLFSWIERGADRIDKLADAAGSRPEALARLLRVLKRTALVHAIDGRWVNSPQARMFLVVESADYMGDFFLYRRYMQPRWSLLAERVSLPDRPRQPPITSDADYRTRNEQYVRSMDRLVRRKSPEILSILEHESWRGPLLDVGGGAGSLGRAILKTRPTASGVLFDLAEVIRAGRRIHPCPGDWARTLSVAGDFRRHPFASGSFGLVIMSNFLHAYGRKTARDLLAAAVILLRPGGLILIHDYFPDRLGIRPHKGAFYDLNMMLNTYEGACHESRDIVGWLDAVGVKRVVVRDLETDTSVILAGGDVGGGDGIDDPEEWTSVAREIGFVDAAMTTPADIVTAHWPAWKCRFGCKGYGRHRQCPPYAMPVEALRSLLAEYSRAVLVQGSPPGRDFHHRLLALERAALLKGFPKALAFGAGPCTVCDRCPVDDVCRHPEKARPAMEACGIDVYATAGRVGWPLRPVRDRGDWVTYVGLLLLE</sequence>
<feature type="domain" description="O-methyltransferase C-terminal" evidence="4">
    <location>
        <begin position="153"/>
        <end position="319"/>
    </location>
</feature>
<gene>
    <name evidence="6" type="ORF">dsmv_1521</name>
</gene>
<dbReference type="SUPFAM" id="SSF53335">
    <property type="entry name" value="S-adenosyl-L-methionine-dependent methyltransferases"/>
    <property type="match status" value="1"/>
</dbReference>
<dbReference type="RefSeq" id="WP_020875905.1">
    <property type="nucleotide sequence ID" value="NZ_ATHJ01000063.1"/>
</dbReference>
<dbReference type="Pfam" id="PF08100">
    <property type="entry name" value="Dimerisation"/>
    <property type="match status" value="1"/>
</dbReference>
<evidence type="ECO:0008006" key="8">
    <source>
        <dbReference type="Google" id="ProtNLM"/>
    </source>
</evidence>
<dbReference type="InterPro" id="IPR016461">
    <property type="entry name" value="COMT-like"/>
</dbReference>
<dbReference type="AlphaFoldDB" id="S7U1H8"/>
<accession>S7U1H8</accession>
<dbReference type="InterPro" id="IPR012967">
    <property type="entry name" value="COMT_dimerisation"/>
</dbReference>
<evidence type="ECO:0000259" key="5">
    <source>
        <dbReference type="Pfam" id="PF08100"/>
    </source>
</evidence>
<dbReference type="InterPro" id="IPR036390">
    <property type="entry name" value="WH_DNA-bd_sf"/>
</dbReference>
<dbReference type="Pfam" id="PF10050">
    <property type="entry name" value="DUF2284"/>
    <property type="match status" value="1"/>
</dbReference>
<name>S7U1H8_DESML</name>
<dbReference type="Gene3D" id="1.10.10.10">
    <property type="entry name" value="Winged helix-like DNA-binding domain superfamily/Winged helix DNA-binding domain"/>
    <property type="match status" value="1"/>
</dbReference>
<dbReference type="EMBL" id="ATHJ01000063">
    <property type="protein sequence ID" value="EPR42870.1"/>
    <property type="molecule type" value="Genomic_DNA"/>
</dbReference>
<dbReference type="SUPFAM" id="SSF46785">
    <property type="entry name" value="Winged helix' DNA-binding domain"/>
    <property type="match status" value="1"/>
</dbReference>
<dbReference type="Gene3D" id="3.40.50.150">
    <property type="entry name" value="Vaccinia Virus protein VP39"/>
    <property type="match status" value="1"/>
</dbReference>